<feature type="domain" description="NAD-dependent epimerase/dehydratase" evidence="3">
    <location>
        <begin position="21"/>
        <end position="218"/>
    </location>
</feature>
<reference evidence="4 5" key="1">
    <citation type="submission" date="2015-09" db="EMBL/GenBank/DDBJ databases">
        <title>Draft genome of a European isolate of the apple canker pathogen Neonectria ditissima.</title>
        <authorList>
            <person name="Gomez-Cortecero A."/>
            <person name="Harrison R.J."/>
            <person name="Armitage A.D."/>
        </authorList>
    </citation>
    <scope>NUCLEOTIDE SEQUENCE [LARGE SCALE GENOMIC DNA]</scope>
    <source>
        <strain evidence="4 5">R09/05</strain>
    </source>
</reference>
<keyword evidence="5" id="KW-1185">Reference proteome</keyword>
<keyword evidence="1" id="KW-0560">Oxidoreductase</keyword>
<dbReference type="InterPro" id="IPR036291">
    <property type="entry name" value="NAD(P)-bd_dom_sf"/>
</dbReference>
<evidence type="ECO:0000313" key="4">
    <source>
        <dbReference type="EMBL" id="KPM46029.1"/>
    </source>
</evidence>
<evidence type="ECO:0000259" key="3">
    <source>
        <dbReference type="Pfam" id="PF01370"/>
    </source>
</evidence>
<dbReference type="Gene3D" id="3.40.50.720">
    <property type="entry name" value="NAD(P)-binding Rossmann-like Domain"/>
    <property type="match status" value="1"/>
</dbReference>
<gene>
    <name evidence="4" type="ORF">AK830_g437</name>
</gene>
<dbReference type="PANTHER" id="PTHR10366">
    <property type="entry name" value="NAD DEPENDENT EPIMERASE/DEHYDRATASE"/>
    <property type="match status" value="1"/>
</dbReference>
<dbReference type="OrthoDB" id="2735536at2759"/>
<proteinExistence type="inferred from homology"/>
<protein>
    <recommendedName>
        <fullName evidence="3">NAD-dependent epimerase/dehydratase domain-containing protein</fullName>
    </recommendedName>
</protein>
<name>A0A0P7BW36_9HYPO</name>
<dbReference type="GO" id="GO:0016616">
    <property type="term" value="F:oxidoreductase activity, acting on the CH-OH group of donors, NAD or NADP as acceptor"/>
    <property type="evidence" value="ECO:0007669"/>
    <property type="project" value="TreeGrafter"/>
</dbReference>
<evidence type="ECO:0000313" key="5">
    <source>
        <dbReference type="Proteomes" id="UP000050424"/>
    </source>
</evidence>
<organism evidence="4 5">
    <name type="scientific">Neonectria ditissima</name>
    <dbReference type="NCBI Taxonomy" id="78410"/>
    <lineage>
        <taxon>Eukaryota</taxon>
        <taxon>Fungi</taxon>
        <taxon>Dikarya</taxon>
        <taxon>Ascomycota</taxon>
        <taxon>Pezizomycotina</taxon>
        <taxon>Sordariomycetes</taxon>
        <taxon>Hypocreomycetidae</taxon>
        <taxon>Hypocreales</taxon>
        <taxon>Nectriaceae</taxon>
        <taxon>Neonectria</taxon>
    </lineage>
</organism>
<dbReference type="PANTHER" id="PTHR10366:SF562">
    <property type="entry name" value="ALDEHYDE REDUCTASE II (AFU_ORTHOLOGUE AFUA_1G11360)"/>
    <property type="match status" value="1"/>
</dbReference>
<dbReference type="InterPro" id="IPR050425">
    <property type="entry name" value="NAD(P)_dehydrat-like"/>
</dbReference>
<sequence length="263" mass="27867">MPSTFGKLQSPDTAIPPGQHVAVTGANGCMGSHICDQLLSLGYRVRGVVRDAERSRWLDDYFSEKHGHGQFELVQVSDMAAEGACDDAVAGAHGVIHVAANTSLDINPDTVIPQMIATALGVAKSAANSPSCVRFVYTSSSSAVAEPDPGVVRTVTADTFNEQVVADAYSENLPGGIVGGHTVYAAGKTRAEQAIWKWYSETAPSFTLNVVIPSPCFGQVLYPEKQGYSAANRVLKMLWDGNSSDDVVGALQARELNPEKALE</sequence>
<dbReference type="Pfam" id="PF01370">
    <property type="entry name" value="Epimerase"/>
    <property type="match status" value="1"/>
</dbReference>
<dbReference type="Proteomes" id="UP000050424">
    <property type="component" value="Unassembled WGS sequence"/>
</dbReference>
<dbReference type="InterPro" id="IPR001509">
    <property type="entry name" value="Epimerase_deHydtase"/>
</dbReference>
<evidence type="ECO:0000256" key="2">
    <source>
        <dbReference type="ARBA" id="ARBA00023445"/>
    </source>
</evidence>
<comment type="caution">
    <text evidence="4">The sequence shown here is derived from an EMBL/GenBank/DDBJ whole genome shotgun (WGS) entry which is preliminary data.</text>
</comment>
<comment type="similarity">
    <text evidence="2">Belongs to the NAD(P)-dependent epimerase/dehydratase family. Dihydroflavonol-4-reductase subfamily.</text>
</comment>
<dbReference type="SUPFAM" id="SSF51735">
    <property type="entry name" value="NAD(P)-binding Rossmann-fold domains"/>
    <property type="match status" value="1"/>
</dbReference>
<accession>A0A0P7BW36</accession>
<dbReference type="AlphaFoldDB" id="A0A0P7BW36"/>
<evidence type="ECO:0000256" key="1">
    <source>
        <dbReference type="ARBA" id="ARBA00023002"/>
    </source>
</evidence>
<dbReference type="EMBL" id="LKCW01000003">
    <property type="protein sequence ID" value="KPM46029.1"/>
    <property type="molecule type" value="Genomic_DNA"/>
</dbReference>
<dbReference type="STRING" id="78410.A0A0P7BW36"/>